<evidence type="ECO:0000313" key="3">
    <source>
        <dbReference type="Proteomes" id="UP000219353"/>
    </source>
</evidence>
<organism evidence="2 3">
    <name type="scientific">Arsukibacterium tuosuense</name>
    <dbReference type="NCBI Taxonomy" id="1323745"/>
    <lineage>
        <taxon>Bacteria</taxon>
        <taxon>Pseudomonadati</taxon>
        <taxon>Pseudomonadota</taxon>
        <taxon>Gammaproteobacteria</taxon>
        <taxon>Chromatiales</taxon>
        <taxon>Chromatiaceae</taxon>
        <taxon>Arsukibacterium</taxon>
    </lineage>
</organism>
<evidence type="ECO:0000313" key="2">
    <source>
        <dbReference type="EMBL" id="SNY57462.1"/>
    </source>
</evidence>
<keyword evidence="1" id="KW-0732">Signal</keyword>
<proteinExistence type="predicted"/>
<dbReference type="AlphaFoldDB" id="A0A285JB47"/>
<accession>A0A285JB47</accession>
<feature type="chain" id="PRO_5012063473" description="DUF4124 domain-containing protein" evidence="1">
    <location>
        <begin position="20"/>
        <end position="171"/>
    </location>
</feature>
<dbReference type="Proteomes" id="UP000219353">
    <property type="component" value="Unassembled WGS sequence"/>
</dbReference>
<feature type="signal peptide" evidence="1">
    <location>
        <begin position="1"/>
        <end position="19"/>
    </location>
</feature>
<keyword evidence="3" id="KW-1185">Reference proteome</keyword>
<evidence type="ECO:0008006" key="4">
    <source>
        <dbReference type="Google" id="ProtNLM"/>
    </source>
</evidence>
<protein>
    <recommendedName>
        <fullName evidence="4">DUF4124 domain-containing protein</fullName>
    </recommendedName>
</protein>
<name>A0A285JB47_9GAMM</name>
<reference evidence="3" key="1">
    <citation type="submission" date="2017-09" db="EMBL/GenBank/DDBJ databases">
        <authorList>
            <person name="Varghese N."/>
            <person name="Submissions S."/>
        </authorList>
    </citation>
    <scope>NUCLEOTIDE SEQUENCE [LARGE SCALE GENOMIC DNA]</scope>
    <source>
        <strain evidence="3">CGMCC 1.12461</strain>
    </source>
</reference>
<dbReference type="EMBL" id="OBEB01000007">
    <property type="protein sequence ID" value="SNY57462.1"/>
    <property type="molecule type" value="Genomic_DNA"/>
</dbReference>
<dbReference type="RefSeq" id="WP_097112447.1">
    <property type="nucleotide sequence ID" value="NZ_OBEB01000007.1"/>
</dbReference>
<dbReference type="OrthoDB" id="7062774at2"/>
<evidence type="ECO:0000256" key="1">
    <source>
        <dbReference type="SAM" id="SignalP"/>
    </source>
</evidence>
<gene>
    <name evidence="2" type="ORF">SAMN06297280_3254</name>
</gene>
<sequence length="171" mass="18996">MNKLLLLLTLLIIMLPLQAQEKRIFVTKDANGVLIFSDSPQPGAEEVNLTSRPNIMESTGTNLPARKPVEVEPFKIEIAQPENNGTVRDNTGSVYVSGRITPMFQRGLQVRLVVDGTPLSEPQNKATFILRDVERGEHTLQMELFDQSGKLIATSPVTTFYLHRASVINPN</sequence>